<evidence type="ECO:0000313" key="5">
    <source>
        <dbReference type="EMBL" id="CAA7265784.1"/>
    </source>
</evidence>
<dbReference type="OrthoDB" id="3264102at2759"/>
<name>A0A8S0VX23_CYCAE</name>
<keyword evidence="3" id="KW-0449">Lipoprotein</keyword>
<evidence type="ECO:0000313" key="6">
    <source>
        <dbReference type="Proteomes" id="UP000467700"/>
    </source>
</evidence>
<dbReference type="AlphaFoldDB" id="A0A8S0VX23"/>
<evidence type="ECO:0000256" key="2">
    <source>
        <dbReference type="ARBA" id="ARBA00023139"/>
    </source>
</evidence>
<keyword evidence="6" id="KW-1185">Reference proteome</keyword>
<organism evidence="5 6">
    <name type="scientific">Cyclocybe aegerita</name>
    <name type="common">Black poplar mushroom</name>
    <name type="synonym">Agrocybe aegerita</name>
    <dbReference type="NCBI Taxonomy" id="1973307"/>
    <lineage>
        <taxon>Eukaryota</taxon>
        <taxon>Fungi</taxon>
        <taxon>Dikarya</taxon>
        <taxon>Basidiomycota</taxon>
        <taxon>Agaricomycotina</taxon>
        <taxon>Agaricomycetes</taxon>
        <taxon>Agaricomycetidae</taxon>
        <taxon>Agaricales</taxon>
        <taxon>Agaricineae</taxon>
        <taxon>Bolbitiaceae</taxon>
        <taxon>Cyclocybe</taxon>
    </lineage>
</organism>
<reference evidence="5 6" key="1">
    <citation type="submission" date="2020-01" db="EMBL/GenBank/DDBJ databases">
        <authorList>
            <person name="Gupta K D."/>
        </authorList>
    </citation>
    <scope>NUCLEOTIDE SEQUENCE [LARGE SCALE GENOMIC DNA]</scope>
</reference>
<proteinExistence type="predicted"/>
<comment type="caution">
    <text evidence="5">The sequence shown here is derived from an EMBL/GenBank/DDBJ whole genome shotgun (WGS) entry which is preliminary data.</text>
</comment>
<protein>
    <submittedName>
        <fullName evidence="5">Uncharacterized protein</fullName>
    </submittedName>
</protein>
<gene>
    <name evidence="5" type="ORF">AAE3_LOCUS8178</name>
</gene>
<feature type="compositionally biased region" description="Low complexity" evidence="4">
    <location>
        <begin position="31"/>
        <end position="44"/>
    </location>
</feature>
<evidence type="ECO:0000256" key="1">
    <source>
        <dbReference type="ARBA" id="ARBA00022707"/>
    </source>
</evidence>
<keyword evidence="1" id="KW-0519">Myristate</keyword>
<sequence>MGSLCSKSSNHEGGHTVLGSEPSGQNTVGGARTAPANARTAAAEAAERRLQAAQRRGTNNANPNAGKLAGQLAKQNSSKPATQAREEERLVVRSLFPHQRAVVYQL</sequence>
<dbReference type="EMBL" id="CACVBS010000051">
    <property type="protein sequence ID" value="CAA7265784.1"/>
    <property type="molecule type" value="Genomic_DNA"/>
</dbReference>
<evidence type="ECO:0000256" key="4">
    <source>
        <dbReference type="SAM" id="MobiDB-lite"/>
    </source>
</evidence>
<dbReference type="InterPro" id="IPR031632">
    <property type="entry name" value="SVIP"/>
</dbReference>
<evidence type="ECO:0000256" key="3">
    <source>
        <dbReference type="ARBA" id="ARBA00023288"/>
    </source>
</evidence>
<accession>A0A8S0VX23</accession>
<keyword evidence="2" id="KW-0564">Palmitate</keyword>
<dbReference type="Proteomes" id="UP000467700">
    <property type="component" value="Unassembled WGS sequence"/>
</dbReference>
<dbReference type="Pfam" id="PF15811">
    <property type="entry name" value="SVIP"/>
    <property type="match status" value="1"/>
</dbReference>
<feature type="region of interest" description="Disordered" evidence="4">
    <location>
        <begin position="1"/>
        <end position="87"/>
    </location>
</feature>